<protein>
    <submittedName>
        <fullName evidence="2">Uncharacterized protein</fullName>
    </submittedName>
</protein>
<organism evidence="2">
    <name type="scientific">Arion vulgaris</name>
    <dbReference type="NCBI Taxonomy" id="1028688"/>
    <lineage>
        <taxon>Eukaryota</taxon>
        <taxon>Metazoa</taxon>
        <taxon>Spiralia</taxon>
        <taxon>Lophotrochozoa</taxon>
        <taxon>Mollusca</taxon>
        <taxon>Gastropoda</taxon>
        <taxon>Heterobranchia</taxon>
        <taxon>Euthyneura</taxon>
        <taxon>Panpulmonata</taxon>
        <taxon>Eupulmonata</taxon>
        <taxon>Stylommatophora</taxon>
        <taxon>Helicina</taxon>
        <taxon>Arionoidea</taxon>
        <taxon>Arionidae</taxon>
        <taxon>Arion</taxon>
    </lineage>
</organism>
<feature type="compositionally biased region" description="Polar residues" evidence="1">
    <location>
        <begin position="49"/>
        <end position="71"/>
    </location>
</feature>
<gene>
    <name evidence="2" type="primary">ORF13068</name>
</gene>
<feature type="region of interest" description="Disordered" evidence="1">
    <location>
        <begin position="36"/>
        <end position="71"/>
    </location>
</feature>
<feature type="non-terminal residue" evidence="2">
    <location>
        <position position="71"/>
    </location>
</feature>
<accession>A0A0B6Y5C2</accession>
<evidence type="ECO:0000313" key="2">
    <source>
        <dbReference type="EMBL" id="CEK51298.1"/>
    </source>
</evidence>
<feature type="compositionally biased region" description="Basic and acidic residues" evidence="1">
    <location>
        <begin position="38"/>
        <end position="48"/>
    </location>
</feature>
<name>A0A0B6Y5C2_9EUPU</name>
<reference evidence="2" key="1">
    <citation type="submission" date="2014-12" db="EMBL/GenBank/DDBJ databases">
        <title>Insight into the proteome of Arion vulgaris.</title>
        <authorList>
            <person name="Aradska J."/>
            <person name="Bulat T."/>
            <person name="Smidak R."/>
            <person name="Sarate P."/>
            <person name="Gangsoo J."/>
            <person name="Sialana F."/>
            <person name="Bilban M."/>
            <person name="Lubec G."/>
        </authorList>
    </citation>
    <scope>NUCLEOTIDE SEQUENCE</scope>
    <source>
        <tissue evidence="2">Skin</tissue>
    </source>
</reference>
<dbReference type="AlphaFoldDB" id="A0A0B6Y5C2"/>
<sequence>KETISEVTLQRTGLAETLSSVEPIDLFVALPRFPSSHETSHELNDQHNNEFNSGDSNDVSNGQNLDQVTDE</sequence>
<feature type="non-terminal residue" evidence="2">
    <location>
        <position position="1"/>
    </location>
</feature>
<evidence type="ECO:0000256" key="1">
    <source>
        <dbReference type="SAM" id="MobiDB-lite"/>
    </source>
</evidence>
<proteinExistence type="predicted"/>
<dbReference type="EMBL" id="HACG01004433">
    <property type="protein sequence ID" value="CEK51298.1"/>
    <property type="molecule type" value="Transcribed_RNA"/>
</dbReference>